<dbReference type="InterPro" id="IPR018392">
    <property type="entry name" value="LysM"/>
</dbReference>
<gene>
    <name evidence="4" type="ORF">G4D64_08230</name>
    <name evidence="3" type="ORF">H1Z61_08835</name>
</gene>
<evidence type="ECO:0000313" key="4">
    <source>
        <dbReference type="EMBL" id="NEY81501.1"/>
    </source>
</evidence>
<dbReference type="AlphaFoldDB" id="A0A6B3W0W1"/>
<proteinExistence type="predicted"/>
<evidence type="ECO:0000313" key="6">
    <source>
        <dbReference type="Proteomes" id="UP000570010"/>
    </source>
</evidence>
<dbReference type="Pfam" id="PF01476">
    <property type="entry name" value="LysM"/>
    <property type="match status" value="1"/>
</dbReference>
<dbReference type="Gene3D" id="3.10.350.10">
    <property type="entry name" value="LysM domain"/>
    <property type="match status" value="1"/>
</dbReference>
<reference evidence="4 5" key="1">
    <citation type="submission" date="2020-02" db="EMBL/GenBank/DDBJ databases">
        <title>Bacillus aquiflavi sp. nov., isolated from yellow water of strong flavor Chinese baijiu in Yibin region of China.</title>
        <authorList>
            <person name="Xie J."/>
        </authorList>
    </citation>
    <scope>NUCLEOTIDE SEQUENCE [LARGE SCALE GENOMIC DNA]</scope>
    <source>
        <strain evidence="4 5">3H-10</strain>
    </source>
</reference>
<sequence length="107" mass="12364">MNSLWKNYSYIILFFSLIFIFATILVDQADRRSDDNYICITIKEGDSLWKLAEEYSDKHHLTTSEFIAWIEKTNGINGSYLVAGTTLTIPVLKNEQEQTTLVSSEKY</sequence>
<dbReference type="RefSeq" id="WP_163241893.1">
    <property type="nucleotide sequence ID" value="NZ_CP082780.1"/>
</dbReference>
<accession>A0A6B3W0W1</accession>
<feature type="transmembrane region" description="Helical" evidence="1">
    <location>
        <begin position="7"/>
        <end position="26"/>
    </location>
</feature>
<organism evidence="4 5">
    <name type="scientific">Bacillus aquiflavi</name>
    <dbReference type="NCBI Taxonomy" id="2672567"/>
    <lineage>
        <taxon>Bacteria</taxon>
        <taxon>Bacillati</taxon>
        <taxon>Bacillota</taxon>
        <taxon>Bacilli</taxon>
        <taxon>Bacillales</taxon>
        <taxon>Bacillaceae</taxon>
        <taxon>Bacillus</taxon>
    </lineage>
</organism>
<dbReference type="SUPFAM" id="SSF54106">
    <property type="entry name" value="LysM domain"/>
    <property type="match status" value="1"/>
</dbReference>
<evidence type="ECO:0000313" key="3">
    <source>
        <dbReference type="EMBL" id="MBA4537244.1"/>
    </source>
</evidence>
<evidence type="ECO:0000259" key="2">
    <source>
        <dbReference type="PROSITE" id="PS51782"/>
    </source>
</evidence>
<dbReference type="PROSITE" id="PS51782">
    <property type="entry name" value="LYSM"/>
    <property type="match status" value="1"/>
</dbReference>
<evidence type="ECO:0000313" key="5">
    <source>
        <dbReference type="Proteomes" id="UP000472971"/>
    </source>
</evidence>
<dbReference type="SMART" id="SM00257">
    <property type="entry name" value="LysM"/>
    <property type="match status" value="1"/>
</dbReference>
<dbReference type="EMBL" id="JACEIO010000018">
    <property type="protein sequence ID" value="MBA4537244.1"/>
    <property type="molecule type" value="Genomic_DNA"/>
</dbReference>
<dbReference type="Proteomes" id="UP000472971">
    <property type="component" value="Unassembled WGS sequence"/>
</dbReference>
<keyword evidence="1" id="KW-1133">Transmembrane helix</keyword>
<dbReference type="CDD" id="cd00118">
    <property type="entry name" value="LysM"/>
    <property type="match status" value="1"/>
</dbReference>
<keyword evidence="5" id="KW-1185">Reference proteome</keyword>
<evidence type="ECO:0000256" key="1">
    <source>
        <dbReference type="SAM" id="Phobius"/>
    </source>
</evidence>
<dbReference type="InterPro" id="IPR036779">
    <property type="entry name" value="LysM_dom_sf"/>
</dbReference>
<dbReference type="Proteomes" id="UP000570010">
    <property type="component" value="Unassembled WGS sequence"/>
</dbReference>
<comment type="caution">
    <text evidence="4">The sequence shown here is derived from an EMBL/GenBank/DDBJ whole genome shotgun (WGS) entry which is preliminary data.</text>
</comment>
<feature type="domain" description="LysM" evidence="2">
    <location>
        <begin position="38"/>
        <end position="89"/>
    </location>
</feature>
<keyword evidence="1" id="KW-0812">Transmembrane</keyword>
<protein>
    <submittedName>
        <fullName evidence="4">LysM peptidoglycan-binding domain-containing protein</fullName>
    </submittedName>
</protein>
<keyword evidence="1" id="KW-0472">Membrane</keyword>
<name>A0A6B3W0W1_9BACI</name>
<reference evidence="3 6" key="2">
    <citation type="submission" date="2020-07" db="EMBL/GenBank/DDBJ databases">
        <authorList>
            <person name="Feng H."/>
        </authorList>
    </citation>
    <scope>NUCLEOTIDE SEQUENCE [LARGE SCALE GENOMIC DNA]</scope>
    <source>
        <strain evidence="3">S-12</strain>
        <strain evidence="6">s-12</strain>
    </source>
</reference>
<dbReference type="EMBL" id="JAAIWN010000016">
    <property type="protein sequence ID" value="NEY81501.1"/>
    <property type="molecule type" value="Genomic_DNA"/>
</dbReference>